<accession>A0A2M8KRV4</accession>
<comment type="caution">
    <text evidence="2">The sequence shown here is derived from an EMBL/GenBank/DDBJ whole genome shotgun (WGS) entry which is preliminary data.</text>
</comment>
<reference evidence="3" key="1">
    <citation type="submission" date="2017-09" db="EMBL/GenBank/DDBJ databases">
        <title>Depth-based differentiation of microbial function through sediment-hosted aquifers and enrichment of novel symbionts in the deep terrestrial subsurface.</title>
        <authorList>
            <person name="Probst A.J."/>
            <person name="Ladd B."/>
            <person name="Jarett J.K."/>
            <person name="Geller-Mcgrath D.E."/>
            <person name="Sieber C.M.K."/>
            <person name="Emerson J.B."/>
            <person name="Anantharaman K."/>
            <person name="Thomas B.C."/>
            <person name="Malmstrom R."/>
            <person name="Stieglmeier M."/>
            <person name="Klingl A."/>
            <person name="Woyke T."/>
            <person name="Ryan C.M."/>
            <person name="Banfield J.F."/>
        </authorList>
    </citation>
    <scope>NUCLEOTIDE SEQUENCE [LARGE SCALE GENOMIC DNA]</scope>
</reference>
<proteinExistence type="predicted"/>
<dbReference type="EMBL" id="PFED01000153">
    <property type="protein sequence ID" value="PJE62658.1"/>
    <property type="molecule type" value="Genomic_DNA"/>
</dbReference>
<sequence length="90" mass="10631">MKILQLAHKVIDRLFHAKRVETALKPYIQSSTINRALQRRERVFFLLAFAFFLIATFAYFSMQKSNEVQAAWFDGAFQYKQQINITAEVR</sequence>
<dbReference type="Proteomes" id="UP000229554">
    <property type="component" value="Unassembled WGS sequence"/>
</dbReference>
<evidence type="ECO:0000313" key="2">
    <source>
        <dbReference type="EMBL" id="PJE62658.1"/>
    </source>
</evidence>
<feature type="transmembrane region" description="Helical" evidence="1">
    <location>
        <begin position="43"/>
        <end position="62"/>
    </location>
</feature>
<protein>
    <submittedName>
        <fullName evidence="2">Uncharacterized protein</fullName>
    </submittedName>
</protein>
<evidence type="ECO:0000256" key="1">
    <source>
        <dbReference type="SAM" id="Phobius"/>
    </source>
</evidence>
<keyword evidence="1" id="KW-0812">Transmembrane</keyword>
<name>A0A2M8KRV4_9BACT</name>
<dbReference type="AlphaFoldDB" id="A0A2M8KRV4"/>
<keyword evidence="1" id="KW-0472">Membrane</keyword>
<keyword evidence="1" id="KW-1133">Transmembrane helix</keyword>
<organism evidence="2 3">
    <name type="scientific">Candidatus Roizmanbacteria bacterium CG10_big_fil_rev_8_21_14_0_10_39_6</name>
    <dbReference type="NCBI Taxonomy" id="1974853"/>
    <lineage>
        <taxon>Bacteria</taxon>
        <taxon>Candidatus Roizmaniibacteriota</taxon>
    </lineage>
</organism>
<evidence type="ECO:0000313" key="3">
    <source>
        <dbReference type="Proteomes" id="UP000229554"/>
    </source>
</evidence>
<gene>
    <name evidence="2" type="ORF">COU88_03800</name>
</gene>